<reference evidence="1" key="1">
    <citation type="journal article" date="2021" name="Nat. Commun.">
        <title>Genetic determinants of endophytism in the Arabidopsis root mycobiome.</title>
        <authorList>
            <person name="Mesny F."/>
            <person name="Miyauchi S."/>
            <person name="Thiergart T."/>
            <person name="Pickel B."/>
            <person name="Atanasova L."/>
            <person name="Karlsson M."/>
            <person name="Huettel B."/>
            <person name="Barry K.W."/>
            <person name="Haridas S."/>
            <person name="Chen C."/>
            <person name="Bauer D."/>
            <person name="Andreopoulos W."/>
            <person name="Pangilinan J."/>
            <person name="LaButti K."/>
            <person name="Riley R."/>
            <person name="Lipzen A."/>
            <person name="Clum A."/>
            <person name="Drula E."/>
            <person name="Henrissat B."/>
            <person name="Kohler A."/>
            <person name="Grigoriev I.V."/>
            <person name="Martin F.M."/>
            <person name="Hacquard S."/>
        </authorList>
    </citation>
    <scope>NUCLEOTIDE SEQUENCE</scope>
    <source>
        <strain evidence="1">MPI-SDFR-AT-0117</strain>
    </source>
</reference>
<dbReference type="AlphaFoldDB" id="A0A9P8VDM4"/>
<organism evidence="1 2">
    <name type="scientific">Plectosphaerella plurivora</name>
    <dbReference type="NCBI Taxonomy" id="936078"/>
    <lineage>
        <taxon>Eukaryota</taxon>
        <taxon>Fungi</taxon>
        <taxon>Dikarya</taxon>
        <taxon>Ascomycota</taxon>
        <taxon>Pezizomycotina</taxon>
        <taxon>Sordariomycetes</taxon>
        <taxon>Hypocreomycetidae</taxon>
        <taxon>Glomerellales</taxon>
        <taxon>Plectosphaerellaceae</taxon>
        <taxon>Plectosphaerella</taxon>
    </lineage>
</organism>
<keyword evidence="2" id="KW-1185">Reference proteome</keyword>
<name>A0A9P8VDM4_9PEZI</name>
<protein>
    <submittedName>
        <fullName evidence="1">Uncharacterized protein</fullName>
    </submittedName>
</protein>
<sequence length="351" mass="39216">MAHHQSLPLRIPARKRARIKDEIQDDPVTHTIDTPELRDAMDADNIDEMHEMDYTGDVGGFLKTIVRRDLLNKIAIAREANLSFHDVSVDANGILTIPGLANRPANLPAHHRDHQPAPVSRLLHPDILIGPETRKRLDTAVRKYLKYKSHHIVYNRLVALDLATTHETTIMVAVNTAIREAQLLIDKMRSVEETVDRYSFSASPRGHCVIFNGVSANLIAPMLQLVGSDLGGRQPAVFDPAEVTHVFNADGMDNIMWRAAFALTGPFGDPSDWDWETNVLTPETVLALKGWVISILAQAAPVLCHMELCKSLRTSITDNHPQRLPAESANRNTRQLDELVSDLEAFQVAWR</sequence>
<dbReference type="Proteomes" id="UP000770015">
    <property type="component" value="Unassembled WGS sequence"/>
</dbReference>
<comment type="caution">
    <text evidence="1">The sequence shown here is derived from an EMBL/GenBank/DDBJ whole genome shotgun (WGS) entry which is preliminary data.</text>
</comment>
<gene>
    <name evidence="1" type="ORF">F5X68DRAFT_261618</name>
</gene>
<evidence type="ECO:0000313" key="1">
    <source>
        <dbReference type="EMBL" id="KAH6687446.1"/>
    </source>
</evidence>
<dbReference type="EMBL" id="JAGSXJ010000011">
    <property type="protein sequence ID" value="KAH6687446.1"/>
    <property type="molecule type" value="Genomic_DNA"/>
</dbReference>
<evidence type="ECO:0000313" key="2">
    <source>
        <dbReference type="Proteomes" id="UP000770015"/>
    </source>
</evidence>
<proteinExistence type="predicted"/>
<accession>A0A9P8VDM4</accession>